<reference evidence="1" key="1">
    <citation type="submission" date="2022-02" db="EMBL/GenBank/DDBJ databases">
        <title>Plant Genome Project.</title>
        <authorList>
            <person name="Zhang R.-G."/>
        </authorList>
    </citation>
    <scope>NUCLEOTIDE SEQUENCE</scope>
    <source>
        <strain evidence="1">AT1</strain>
    </source>
</reference>
<sequence>MKNPPPPLHSRYPPRKLLLFLLSNTHPAIRVMGNKNTTTLINDTDEDMEIREFRGIITGENNLFSPITVKARDRTNTDPTKFGGADSQGGQPSNLMICCGGSLLRWPEGNSVLRGERFINSKTVTIKKLEDQNSTGVVCYEVIFQPRDAADQKKKPRDASGSDRATSLKAMTLDPAKLFSSNIVDDPETSLLHKVLEYWPRTFTNFNSKDDLEKTVRAVNDLMVLAKKYNALRVQAKEYSADPLTGEAKVMEKVKEKVGVLNNLCAAKEE</sequence>
<comment type="caution">
    <text evidence="1">The sequence shown here is derived from an EMBL/GenBank/DDBJ whole genome shotgun (WGS) entry which is preliminary data.</text>
</comment>
<gene>
    <name evidence="1" type="ORF">RHMOL_Rhmol02G0242200</name>
</gene>
<organism evidence="1 2">
    <name type="scientific">Rhododendron molle</name>
    <name type="common">Chinese azalea</name>
    <name type="synonym">Azalea mollis</name>
    <dbReference type="NCBI Taxonomy" id="49168"/>
    <lineage>
        <taxon>Eukaryota</taxon>
        <taxon>Viridiplantae</taxon>
        <taxon>Streptophyta</taxon>
        <taxon>Embryophyta</taxon>
        <taxon>Tracheophyta</taxon>
        <taxon>Spermatophyta</taxon>
        <taxon>Magnoliopsida</taxon>
        <taxon>eudicotyledons</taxon>
        <taxon>Gunneridae</taxon>
        <taxon>Pentapetalae</taxon>
        <taxon>asterids</taxon>
        <taxon>Ericales</taxon>
        <taxon>Ericaceae</taxon>
        <taxon>Ericoideae</taxon>
        <taxon>Rhodoreae</taxon>
        <taxon>Rhododendron</taxon>
    </lineage>
</organism>
<evidence type="ECO:0000313" key="1">
    <source>
        <dbReference type="EMBL" id="KAI8568966.1"/>
    </source>
</evidence>
<evidence type="ECO:0000313" key="2">
    <source>
        <dbReference type="Proteomes" id="UP001062846"/>
    </source>
</evidence>
<proteinExistence type="predicted"/>
<dbReference type="EMBL" id="CM046389">
    <property type="protein sequence ID" value="KAI8568966.1"/>
    <property type="molecule type" value="Genomic_DNA"/>
</dbReference>
<accession>A0ACC0PUY4</accession>
<protein>
    <submittedName>
        <fullName evidence="1">Uncharacterized protein</fullName>
    </submittedName>
</protein>
<keyword evidence="2" id="KW-1185">Reference proteome</keyword>
<dbReference type="Proteomes" id="UP001062846">
    <property type="component" value="Chromosome 2"/>
</dbReference>
<name>A0ACC0PUY4_RHOML</name>